<accession>A0A9C7PYJ8</accession>
<evidence type="ECO:0000256" key="5">
    <source>
        <dbReference type="SAM" id="MobiDB-lite"/>
    </source>
</evidence>
<name>A0A9C7PYJ8_9RHOD</name>
<keyword evidence="3" id="KW-0963">Cytoplasm</keyword>
<comment type="subcellular location">
    <subcellularLocation>
        <location evidence="2">Cytoplasm</location>
    </subcellularLocation>
    <subcellularLocation>
        <location evidence="1">Nucleus</location>
    </subcellularLocation>
</comment>
<dbReference type="InterPro" id="IPR011993">
    <property type="entry name" value="PH-like_dom_sf"/>
</dbReference>
<dbReference type="GO" id="GO:0005737">
    <property type="term" value="C:cytoplasm"/>
    <property type="evidence" value="ECO:0007669"/>
    <property type="project" value="UniProtKB-SubCell"/>
</dbReference>
<reference evidence="6" key="2">
    <citation type="submission" date="2022-01" db="EMBL/GenBank/DDBJ databases">
        <authorList>
            <person name="Hirooka S."/>
            <person name="Miyagishima S.Y."/>
        </authorList>
    </citation>
    <scope>NUCLEOTIDE SEQUENCE</scope>
    <source>
        <strain evidence="6">NBRC 102759</strain>
    </source>
</reference>
<comment type="caution">
    <text evidence="6">The sequence shown here is derived from an EMBL/GenBank/DDBJ whole genome shotgun (WGS) entry which is preliminary data.</text>
</comment>
<dbReference type="InterPro" id="IPR039924">
    <property type="entry name" value="ICln/Lot5/Saf5"/>
</dbReference>
<keyword evidence="4" id="KW-0539">Nucleus</keyword>
<reference evidence="6" key="1">
    <citation type="journal article" date="2022" name="Proc. Natl. Acad. Sci. U.S.A.">
        <title>Life cycle and functional genomics of the unicellular red alga Galdieria for elucidating algal and plant evolution and industrial use.</title>
        <authorList>
            <person name="Hirooka S."/>
            <person name="Itabashi T."/>
            <person name="Ichinose T.M."/>
            <person name="Onuma R."/>
            <person name="Fujiwara T."/>
            <person name="Yamashita S."/>
            <person name="Jong L.W."/>
            <person name="Tomita R."/>
            <person name="Iwane A.H."/>
            <person name="Miyagishima S.Y."/>
        </authorList>
    </citation>
    <scope>NUCLEOTIDE SEQUENCE</scope>
    <source>
        <strain evidence="6">NBRC 102759</strain>
    </source>
</reference>
<organism evidence="6 7">
    <name type="scientific">Galdieria partita</name>
    <dbReference type="NCBI Taxonomy" id="83374"/>
    <lineage>
        <taxon>Eukaryota</taxon>
        <taxon>Rhodophyta</taxon>
        <taxon>Bangiophyceae</taxon>
        <taxon>Galdieriales</taxon>
        <taxon>Galdieriaceae</taxon>
        <taxon>Galdieria</taxon>
    </lineage>
</organism>
<gene>
    <name evidence="6" type="ORF">GpartN1_g4934.t1</name>
</gene>
<protein>
    <submittedName>
        <fullName evidence="6">Uncharacterized protein</fullName>
    </submittedName>
</protein>
<dbReference type="Pfam" id="PF03517">
    <property type="entry name" value="Voldacs"/>
    <property type="match status" value="1"/>
</dbReference>
<feature type="compositionally biased region" description="Acidic residues" evidence="5">
    <location>
        <begin position="148"/>
        <end position="162"/>
    </location>
</feature>
<dbReference type="EMBL" id="BQMJ01000040">
    <property type="protein sequence ID" value="GJQ13143.1"/>
    <property type="molecule type" value="Genomic_DNA"/>
</dbReference>
<dbReference type="GO" id="GO:0005634">
    <property type="term" value="C:nucleus"/>
    <property type="evidence" value="ECO:0007669"/>
    <property type="project" value="UniProtKB-SubCell"/>
</dbReference>
<proteinExistence type="predicted"/>
<evidence type="ECO:0000256" key="1">
    <source>
        <dbReference type="ARBA" id="ARBA00004123"/>
    </source>
</evidence>
<evidence type="ECO:0000256" key="2">
    <source>
        <dbReference type="ARBA" id="ARBA00004496"/>
    </source>
</evidence>
<dbReference type="OrthoDB" id="19714at2759"/>
<feature type="region of interest" description="Disordered" evidence="5">
    <location>
        <begin position="126"/>
        <end position="162"/>
    </location>
</feature>
<evidence type="ECO:0000256" key="3">
    <source>
        <dbReference type="ARBA" id="ARBA00022490"/>
    </source>
</evidence>
<evidence type="ECO:0000256" key="4">
    <source>
        <dbReference type="ARBA" id="ARBA00023242"/>
    </source>
</evidence>
<evidence type="ECO:0000313" key="7">
    <source>
        <dbReference type="Proteomes" id="UP001061958"/>
    </source>
</evidence>
<dbReference type="AlphaFoldDB" id="A0A9C7PYJ8"/>
<keyword evidence="7" id="KW-1185">Reference proteome</keyword>
<evidence type="ECO:0000313" key="6">
    <source>
        <dbReference type="EMBL" id="GJQ13143.1"/>
    </source>
</evidence>
<sequence length="162" mass="18699">MHDLKDDPKLWESLERFENIRIMVQDKNKTCFHGELRVGEDWFCLLSAVDPSRSFWVTAKDLVLHAISQQDECCEKPSIYCQIQGGSDEDPFETIYIVPEDSSLVVKIFEALCDLVRRNPVTLANGEEEKDSDGEWYGNVPPWSVENYDADQFEDAEETETQ</sequence>
<dbReference type="Gene3D" id="2.30.29.30">
    <property type="entry name" value="Pleckstrin-homology domain (PH domain)/Phosphotyrosine-binding domain (PTB)"/>
    <property type="match status" value="1"/>
</dbReference>
<dbReference type="Proteomes" id="UP001061958">
    <property type="component" value="Unassembled WGS sequence"/>
</dbReference>